<feature type="transmembrane region" description="Helical" evidence="2">
    <location>
        <begin position="63"/>
        <end position="84"/>
    </location>
</feature>
<reference evidence="4" key="1">
    <citation type="submission" date="2025-08" db="UniProtKB">
        <authorList>
            <consortium name="RefSeq"/>
        </authorList>
    </citation>
    <scope>IDENTIFICATION</scope>
    <source>
        <tissue evidence="4">Whole Larva</tissue>
    </source>
</reference>
<keyword evidence="1" id="KW-0175">Coiled coil</keyword>
<keyword evidence="2" id="KW-1133">Transmembrane helix</keyword>
<gene>
    <name evidence="4" type="primary">LOC108561143</name>
</gene>
<keyword evidence="3" id="KW-1185">Reference proteome</keyword>
<accession>A0ABM1MIP8</accession>
<feature type="coiled-coil region" evidence="1">
    <location>
        <begin position="341"/>
        <end position="368"/>
    </location>
</feature>
<proteinExistence type="predicted"/>
<dbReference type="RefSeq" id="XP_017774448.1">
    <property type="nucleotide sequence ID" value="XM_017918959.1"/>
</dbReference>
<evidence type="ECO:0000313" key="4">
    <source>
        <dbReference type="RefSeq" id="XP_017774448.1"/>
    </source>
</evidence>
<keyword evidence="2" id="KW-0812">Transmembrane</keyword>
<evidence type="ECO:0000313" key="3">
    <source>
        <dbReference type="Proteomes" id="UP000695000"/>
    </source>
</evidence>
<feature type="coiled-coil region" evidence="1">
    <location>
        <begin position="175"/>
        <end position="311"/>
    </location>
</feature>
<sequence>MRVCWKVLCCFGLVFWSSMCCIENIFGSILRKNEFSSRLEDLEESSKPSYKAIYDSKFEVQQILLWSFFSFTLAICVCYLMNLIKHALSKRVPSADYEIIQPAIQHSTVLNVTSSASKSKIPVLVTLLESKKSKPVEDIEEVVEFVKPTILDAVKDFPVTMNLSKAETELKESLSNHAQQRCSKMKDEMVELQVNSWREHSALVRKVEHLSKEKRELMKQLSVANKENKYTKQQLDDILNDRALLIKRLESATKEIKMNTATKQMTLEKLEEAFMFSNQMKDKMSVISREKDHLENKLKKLESQYKIMVEKQGGDSNCRLTDVTDDVLEDFEKESVKEVDISQSERDIQKVQTKLLDLERSLEKMRLLSSGVVKIEAKDEEIHIERVESLESNLEAVARTSEVSTKADEDNQMYNTCMAVIEYKESVTDSCVSSNNDGNSSVSLASDHSLTDSNKLGMVSQSPAFQNFLLRILDHNKI</sequence>
<dbReference type="GeneID" id="108561143"/>
<organism evidence="3 4">
    <name type="scientific">Nicrophorus vespilloides</name>
    <name type="common">Boreal carrion beetle</name>
    <dbReference type="NCBI Taxonomy" id="110193"/>
    <lineage>
        <taxon>Eukaryota</taxon>
        <taxon>Metazoa</taxon>
        <taxon>Ecdysozoa</taxon>
        <taxon>Arthropoda</taxon>
        <taxon>Hexapoda</taxon>
        <taxon>Insecta</taxon>
        <taxon>Pterygota</taxon>
        <taxon>Neoptera</taxon>
        <taxon>Endopterygota</taxon>
        <taxon>Coleoptera</taxon>
        <taxon>Polyphaga</taxon>
        <taxon>Staphyliniformia</taxon>
        <taxon>Silphidae</taxon>
        <taxon>Nicrophorinae</taxon>
        <taxon>Nicrophorus</taxon>
    </lineage>
</organism>
<evidence type="ECO:0000256" key="2">
    <source>
        <dbReference type="SAM" id="Phobius"/>
    </source>
</evidence>
<evidence type="ECO:0000256" key="1">
    <source>
        <dbReference type="SAM" id="Coils"/>
    </source>
</evidence>
<protein>
    <submittedName>
        <fullName evidence="4">Uncharacterized protein LOC108561143</fullName>
    </submittedName>
</protein>
<keyword evidence="2" id="KW-0472">Membrane</keyword>
<dbReference type="Proteomes" id="UP000695000">
    <property type="component" value="Unplaced"/>
</dbReference>
<name>A0ABM1MIP8_NICVS</name>